<name>A0A7K1GJL0_9FLAO</name>
<dbReference type="AlphaFoldDB" id="A0A7K1GJL0"/>
<evidence type="ECO:0000259" key="1">
    <source>
        <dbReference type="PROSITE" id="PS51725"/>
    </source>
</evidence>
<gene>
    <name evidence="2" type="ORF">GJV77_03975</name>
</gene>
<protein>
    <submittedName>
        <fullName evidence="2">Antibiotic biosynthesis monooxygenase</fullName>
    </submittedName>
</protein>
<dbReference type="Proteomes" id="UP000488936">
    <property type="component" value="Unassembled WGS sequence"/>
</dbReference>
<evidence type="ECO:0000313" key="2">
    <source>
        <dbReference type="EMBL" id="MTH29077.1"/>
    </source>
</evidence>
<dbReference type="SUPFAM" id="SSF54909">
    <property type="entry name" value="Dimeric alpha+beta barrel"/>
    <property type="match status" value="1"/>
</dbReference>
<dbReference type="RefSeq" id="WP_155035057.1">
    <property type="nucleotide sequence ID" value="NZ_JAYMMG010000011.1"/>
</dbReference>
<dbReference type="Gene3D" id="3.30.70.100">
    <property type="match status" value="1"/>
</dbReference>
<keyword evidence="2" id="KW-0560">Oxidoreductase</keyword>
<accession>A0A7K1GJL0</accession>
<sequence length="98" mass="12043">MFIRIVKLTFKEEHVEEFVQYFEEIKHVVRSQPGCSFLELYQDKTQSNVFFTYSYWENEQDLDIYRYSDTFKEVWPYVKSMFAERAQAWSVDRLLTVN</sequence>
<dbReference type="PANTHER" id="PTHR33336">
    <property type="entry name" value="QUINOL MONOOXYGENASE YGIN-RELATED"/>
    <property type="match status" value="1"/>
</dbReference>
<keyword evidence="3" id="KW-1185">Reference proteome</keyword>
<dbReference type="EMBL" id="WMJY01000006">
    <property type="protein sequence ID" value="MTH29077.1"/>
    <property type="molecule type" value="Genomic_DNA"/>
</dbReference>
<dbReference type="GO" id="GO:0004497">
    <property type="term" value="F:monooxygenase activity"/>
    <property type="evidence" value="ECO:0007669"/>
    <property type="project" value="UniProtKB-KW"/>
</dbReference>
<reference evidence="2 3" key="1">
    <citation type="journal article" date="2006" name="Int. J. Syst. Evol. Microbiol.">
        <title>Myroides pelagicus sp. nov., isolated from seawater in Thailand.</title>
        <authorList>
            <person name="Yoon J."/>
            <person name="Maneerat S."/>
            <person name="Kawai F."/>
            <person name="Yokota A."/>
        </authorList>
    </citation>
    <scope>NUCLEOTIDE SEQUENCE [LARGE SCALE GENOMIC DNA]</scope>
    <source>
        <strain evidence="2 3">SM1T</strain>
    </source>
</reference>
<organism evidence="2 3">
    <name type="scientific">Myroides pelagicus</name>
    <dbReference type="NCBI Taxonomy" id="270914"/>
    <lineage>
        <taxon>Bacteria</taxon>
        <taxon>Pseudomonadati</taxon>
        <taxon>Bacteroidota</taxon>
        <taxon>Flavobacteriia</taxon>
        <taxon>Flavobacteriales</taxon>
        <taxon>Flavobacteriaceae</taxon>
        <taxon>Myroides</taxon>
    </lineage>
</organism>
<dbReference type="OrthoDB" id="1120859at2"/>
<dbReference type="Pfam" id="PF03992">
    <property type="entry name" value="ABM"/>
    <property type="match status" value="1"/>
</dbReference>
<dbReference type="InterPro" id="IPR050744">
    <property type="entry name" value="AI-2_Isomerase_LsrG"/>
</dbReference>
<dbReference type="InterPro" id="IPR007138">
    <property type="entry name" value="ABM_dom"/>
</dbReference>
<comment type="caution">
    <text evidence="2">The sequence shown here is derived from an EMBL/GenBank/DDBJ whole genome shotgun (WGS) entry which is preliminary data.</text>
</comment>
<dbReference type="PROSITE" id="PS51725">
    <property type="entry name" value="ABM"/>
    <property type="match status" value="1"/>
</dbReference>
<evidence type="ECO:0000313" key="3">
    <source>
        <dbReference type="Proteomes" id="UP000488936"/>
    </source>
</evidence>
<proteinExistence type="predicted"/>
<keyword evidence="2" id="KW-0503">Monooxygenase</keyword>
<dbReference type="PANTHER" id="PTHR33336:SF15">
    <property type="entry name" value="ABM DOMAIN-CONTAINING PROTEIN"/>
    <property type="match status" value="1"/>
</dbReference>
<feature type="domain" description="ABM" evidence="1">
    <location>
        <begin position="2"/>
        <end position="91"/>
    </location>
</feature>
<dbReference type="InterPro" id="IPR011008">
    <property type="entry name" value="Dimeric_a/b-barrel"/>
</dbReference>